<proteinExistence type="predicted"/>
<gene>
    <name evidence="1" type="ORF">HPB47_012592</name>
</gene>
<accession>A0AC60NTD0</accession>
<protein>
    <submittedName>
        <fullName evidence="1">Uncharacterized protein</fullName>
    </submittedName>
</protein>
<evidence type="ECO:0000313" key="2">
    <source>
        <dbReference type="Proteomes" id="UP000805193"/>
    </source>
</evidence>
<keyword evidence="2" id="KW-1185">Reference proteome</keyword>
<sequence>MSSRWQSLAHRLSPGTGAEPESVVSLLRHGGATQVAGARRSLTGASLPWIERFLALGGLEALFGVLERSGSASLRDTLLQVHCVDCLRAVMNARAGLDFIVREPRYTRKLAHALSSPNRVVRKQVLELLSAIVVYAPGGHHLAMDALEHVRTSLGKAHRFSVLIEELSHPEVLPYAATVLAFINCVIVSTDQFHERLRLRNELLGLGLLELVSPLRDAGDDELFIQCHVFETTRQADDEHARSLGLAATGHTEVFAALLDKVYGRPESISFLRLLHNLDQLDPDDVTSRLAWDLLERLSEQLARGPVLPLYHDVVDRLSNDMDRRHTEDSAGDDAERPAPRVKLNIFKLIGQVSGLSRTRSFRVGKSALREPKSQPTSPAGHRRRASEQADCQPQRSPNSTSVTRQSAGRDAAGRSAPRSTQLTRSSALKAQQEAALQGSLHDGLGAPAKTSPTTQEIRRRRASCDVTESACQTRAFVPSSPTLTKGLGLTKVVTKTEAPTLAATPFHTLPKPRQKMKTLNWTKVPDTLVCGGKSIWSDVTKEAQQEHVESKLNYKQVEELFCQKVADKQGADSAKKKREPALLSLLDGKRSLNVCIFLKQFKSGPEEIVAMIRACKSKEIGAERLRMLHKVLPEPDEVSIRVRLSRMLRSYTGERSKLGVAEQFFLLLGELKGYAVYVDGLLQMEEFGPNVDALRPQLDNYIGVCKEVLSNRKLKEFLKLILITGNFINSGSYAGNALGFRLSTLPQLLETRSNKPRMTLLHYLVEIAEQEQAHMLEFTDDLRHLAQCSRMSLEGMRSELKQLSAGIEKLERQLTHGDADFRRHFGSFVQRAQGQLRELSASLDQIGQLSSRLAEHFCEDENRFSVEECLHIFNNFCEKVKLAKK</sequence>
<reference evidence="1 2" key="1">
    <citation type="journal article" date="2020" name="Cell">
        <title>Large-Scale Comparative Analyses of Tick Genomes Elucidate Their Genetic Diversity and Vector Capacities.</title>
        <authorList>
            <consortium name="Tick Genome and Microbiome Consortium (TIGMIC)"/>
            <person name="Jia N."/>
            <person name="Wang J."/>
            <person name="Shi W."/>
            <person name="Du L."/>
            <person name="Sun Y."/>
            <person name="Zhan W."/>
            <person name="Jiang J.F."/>
            <person name="Wang Q."/>
            <person name="Zhang B."/>
            <person name="Ji P."/>
            <person name="Bell-Sakyi L."/>
            <person name="Cui X.M."/>
            <person name="Yuan T.T."/>
            <person name="Jiang B.G."/>
            <person name="Yang W.F."/>
            <person name="Lam T.T."/>
            <person name="Chang Q.C."/>
            <person name="Ding S.J."/>
            <person name="Wang X.J."/>
            <person name="Zhu J.G."/>
            <person name="Ruan X.D."/>
            <person name="Zhao L."/>
            <person name="Wei J.T."/>
            <person name="Ye R.Z."/>
            <person name="Que T.C."/>
            <person name="Du C.H."/>
            <person name="Zhou Y.H."/>
            <person name="Cheng J.X."/>
            <person name="Dai P.F."/>
            <person name="Guo W.B."/>
            <person name="Han X.H."/>
            <person name="Huang E.J."/>
            <person name="Li L.F."/>
            <person name="Wei W."/>
            <person name="Gao Y.C."/>
            <person name="Liu J.Z."/>
            <person name="Shao H.Z."/>
            <person name="Wang X."/>
            <person name="Wang C.C."/>
            <person name="Yang T.C."/>
            <person name="Huo Q.B."/>
            <person name="Li W."/>
            <person name="Chen H.Y."/>
            <person name="Chen S.E."/>
            <person name="Zhou L.G."/>
            <person name="Ni X.B."/>
            <person name="Tian J.H."/>
            <person name="Sheng Y."/>
            <person name="Liu T."/>
            <person name="Pan Y.S."/>
            <person name="Xia L.Y."/>
            <person name="Li J."/>
            <person name="Zhao F."/>
            <person name="Cao W.C."/>
        </authorList>
    </citation>
    <scope>NUCLEOTIDE SEQUENCE [LARGE SCALE GENOMIC DNA]</scope>
    <source>
        <strain evidence="1">Iper-2018</strain>
    </source>
</reference>
<dbReference type="Proteomes" id="UP000805193">
    <property type="component" value="Unassembled WGS sequence"/>
</dbReference>
<evidence type="ECO:0000313" key="1">
    <source>
        <dbReference type="EMBL" id="KAG0410296.1"/>
    </source>
</evidence>
<feature type="non-terminal residue" evidence="1">
    <location>
        <position position="886"/>
    </location>
</feature>
<dbReference type="EMBL" id="JABSTQ010011537">
    <property type="protein sequence ID" value="KAG0410296.1"/>
    <property type="molecule type" value="Genomic_DNA"/>
</dbReference>
<comment type="caution">
    <text evidence="1">The sequence shown here is derived from an EMBL/GenBank/DDBJ whole genome shotgun (WGS) entry which is preliminary data.</text>
</comment>
<name>A0AC60NTD0_IXOPE</name>
<organism evidence="1 2">
    <name type="scientific">Ixodes persulcatus</name>
    <name type="common">Taiga tick</name>
    <dbReference type="NCBI Taxonomy" id="34615"/>
    <lineage>
        <taxon>Eukaryota</taxon>
        <taxon>Metazoa</taxon>
        <taxon>Ecdysozoa</taxon>
        <taxon>Arthropoda</taxon>
        <taxon>Chelicerata</taxon>
        <taxon>Arachnida</taxon>
        <taxon>Acari</taxon>
        <taxon>Parasitiformes</taxon>
        <taxon>Ixodida</taxon>
        <taxon>Ixodoidea</taxon>
        <taxon>Ixodidae</taxon>
        <taxon>Ixodinae</taxon>
        <taxon>Ixodes</taxon>
    </lineage>
</organism>